<dbReference type="PANTHER" id="PTHR30136:SF7">
    <property type="entry name" value="HTH-TYPE TRANSCRIPTIONAL REGULATOR KDGR-RELATED"/>
    <property type="match status" value="1"/>
</dbReference>
<dbReference type="PROSITE" id="PS51077">
    <property type="entry name" value="HTH_ICLR"/>
    <property type="match status" value="1"/>
</dbReference>
<dbReference type="InterPro" id="IPR029016">
    <property type="entry name" value="GAF-like_dom_sf"/>
</dbReference>
<dbReference type="PANTHER" id="PTHR30136">
    <property type="entry name" value="HELIX-TURN-HELIX TRANSCRIPTIONAL REGULATOR, ICLR FAMILY"/>
    <property type="match status" value="1"/>
</dbReference>
<dbReference type="Pfam" id="PF01614">
    <property type="entry name" value="IclR_C"/>
    <property type="match status" value="1"/>
</dbReference>
<dbReference type="Gene3D" id="3.30.450.40">
    <property type="match status" value="1"/>
</dbReference>
<evidence type="ECO:0000256" key="4">
    <source>
        <dbReference type="ARBA" id="ARBA00058938"/>
    </source>
</evidence>
<evidence type="ECO:0000313" key="8">
    <source>
        <dbReference type="EMBL" id="RKQ30236.1"/>
    </source>
</evidence>
<evidence type="ECO:0000256" key="3">
    <source>
        <dbReference type="ARBA" id="ARBA00023163"/>
    </source>
</evidence>
<dbReference type="SUPFAM" id="SSF46785">
    <property type="entry name" value="Winged helix' DNA-binding domain"/>
    <property type="match status" value="1"/>
</dbReference>
<dbReference type="GO" id="GO:0003677">
    <property type="term" value="F:DNA binding"/>
    <property type="evidence" value="ECO:0007669"/>
    <property type="project" value="UniProtKB-KW"/>
</dbReference>
<keyword evidence="9" id="KW-1185">Reference proteome</keyword>
<keyword evidence="2" id="KW-0238">DNA-binding</keyword>
<keyword evidence="3" id="KW-0804">Transcription</keyword>
<dbReference type="InterPro" id="IPR014757">
    <property type="entry name" value="Tscrpt_reg_IclR_C"/>
</dbReference>
<keyword evidence="1" id="KW-0805">Transcription regulation</keyword>
<dbReference type="InterPro" id="IPR036390">
    <property type="entry name" value="WH_DNA-bd_sf"/>
</dbReference>
<dbReference type="EMBL" id="RBZP01000019">
    <property type="protein sequence ID" value="RKQ30236.1"/>
    <property type="molecule type" value="Genomic_DNA"/>
</dbReference>
<dbReference type="RefSeq" id="WP_121205636.1">
    <property type="nucleotide sequence ID" value="NZ_RBZP01000019.1"/>
</dbReference>
<dbReference type="Pfam" id="PF09339">
    <property type="entry name" value="HTH_IclR"/>
    <property type="match status" value="1"/>
</dbReference>
<evidence type="ECO:0000259" key="6">
    <source>
        <dbReference type="PROSITE" id="PS51077"/>
    </source>
</evidence>
<accession>A0A494ZUZ6</accession>
<protein>
    <recommendedName>
        <fullName evidence="5">Glycerol operon regulatory protein</fullName>
    </recommendedName>
</protein>
<dbReference type="InterPro" id="IPR036388">
    <property type="entry name" value="WH-like_DNA-bd_sf"/>
</dbReference>
<evidence type="ECO:0000313" key="9">
    <source>
        <dbReference type="Proteomes" id="UP000269301"/>
    </source>
</evidence>
<dbReference type="SMART" id="SM00346">
    <property type="entry name" value="HTH_ICLR"/>
    <property type="match status" value="1"/>
</dbReference>
<dbReference type="GO" id="GO:0045892">
    <property type="term" value="P:negative regulation of DNA-templated transcription"/>
    <property type="evidence" value="ECO:0007669"/>
    <property type="project" value="TreeGrafter"/>
</dbReference>
<dbReference type="Proteomes" id="UP000269301">
    <property type="component" value="Unassembled WGS sequence"/>
</dbReference>
<dbReference type="Gene3D" id="1.10.10.10">
    <property type="entry name" value="Winged helix-like DNA-binding domain superfamily/Winged helix DNA-binding domain"/>
    <property type="match status" value="1"/>
</dbReference>
<sequence length="253" mass="28795">MPIIQSVERALKILDLFDDHTKELKITTISERMGLHKSTVHSLLKTLQEYRYIEQNPENGQYRLGIKLVERGNLVISSMDLRKLARKHLTILAEKTGQTCHLGVLDGKAGVYIDKEVGEKAVIRYSRVGRRIPLHATAIGKILLAYQKPEKLWDLLDAYEYVQITEKTIRNEEECMTELEKVRDQGYAVDNQENEPGVRCIAVPIINKDQEVLGALSISTLIANVSDQKLDYYIDLLKQTGKTLSEETQYLGV</sequence>
<gene>
    <name evidence="8" type="ORF">D8M06_16225</name>
</gene>
<dbReference type="InterPro" id="IPR050707">
    <property type="entry name" value="HTH_MetabolicPath_Reg"/>
</dbReference>
<evidence type="ECO:0000256" key="1">
    <source>
        <dbReference type="ARBA" id="ARBA00023015"/>
    </source>
</evidence>
<dbReference type="SUPFAM" id="SSF55781">
    <property type="entry name" value="GAF domain-like"/>
    <property type="match status" value="1"/>
</dbReference>
<comment type="function">
    <text evidence="4">May be an activator protein for the gylABX operon.</text>
</comment>
<comment type="caution">
    <text evidence="8">The sequence shown here is derived from an EMBL/GenBank/DDBJ whole genome shotgun (WGS) entry which is preliminary data.</text>
</comment>
<dbReference type="FunFam" id="1.10.10.10:FF:000056">
    <property type="entry name" value="IclR family transcriptional regulator"/>
    <property type="match status" value="1"/>
</dbReference>
<name>A0A494ZUZ6_9BACI</name>
<dbReference type="GO" id="GO:0003700">
    <property type="term" value="F:DNA-binding transcription factor activity"/>
    <property type="evidence" value="ECO:0007669"/>
    <property type="project" value="TreeGrafter"/>
</dbReference>
<dbReference type="InterPro" id="IPR005471">
    <property type="entry name" value="Tscrpt_reg_IclR_N"/>
</dbReference>
<reference evidence="8 9" key="1">
    <citation type="journal article" date="2016" name="Int. J. Syst. Evol. Microbiol.">
        <title>Oceanobacillus halophilus sp. nov., a novel moderately halophilic bacterium from a hypersaline lake.</title>
        <authorList>
            <person name="Amoozegar M.A."/>
            <person name="Bagheri M."/>
            <person name="Makhdoumi A."/>
            <person name="Nikou M.M."/>
            <person name="Fazeli S.A.S."/>
            <person name="Schumann P."/>
            <person name="Sproer C."/>
            <person name="Sanchez-Porro C."/>
            <person name="Ventosa A."/>
        </authorList>
    </citation>
    <scope>NUCLEOTIDE SEQUENCE [LARGE SCALE GENOMIC DNA]</scope>
    <source>
        <strain evidence="8 9">DSM 23996</strain>
    </source>
</reference>
<evidence type="ECO:0000256" key="5">
    <source>
        <dbReference type="ARBA" id="ARBA00070406"/>
    </source>
</evidence>
<evidence type="ECO:0000259" key="7">
    <source>
        <dbReference type="PROSITE" id="PS51078"/>
    </source>
</evidence>
<evidence type="ECO:0000256" key="2">
    <source>
        <dbReference type="ARBA" id="ARBA00023125"/>
    </source>
</evidence>
<organism evidence="8 9">
    <name type="scientific">Oceanobacillus halophilus</name>
    <dbReference type="NCBI Taxonomy" id="930130"/>
    <lineage>
        <taxon>Bacteria</taxon>
        <taxon>Bacillati</taxon>
        <taxon>Bacillota</taxon>
        <taxon>Bacilli</taxon>
        <taxon>Bacillales</taxon>
        <taxon>Bacillaceae</taxon>
        <taxon>Oceanobacillus</taxon>
    </lineage>
</organism>
<dbReference type="AlphaFoldDB" id="A0A494ZUZ6"/>
<dbReference type="OrthoDB" id="9778379at2"/>
<dbReference type="PROSITE" id="PS51078">
    <property type="entry name" value="ICLR_ED"/>
    <property type="match status" value="1"/>
</dbReference>
<feature type="domain" description="IclR-ED" evidence="7">
    <location>
        <begin position="67"/>
        <end position="250"/>
    </location>
</feature>
<proteinExistence type="predicted"/>
<feature type="domain" description="HTH iclR-type" evidence="6">
    <location>
        <begin position="4"/>
        <end position="66"/>
    </location>
</feature>